<evidence type="ECO:0000313" key="2">
    <source>
        <dbReference type="Proteomes" id="UP000821853"/>
    </source>
</evidence>
<reference evidence="1 2" key="1">
    <citation type="journal article" date="2020" name="Cell">
        <title>Large-Scale Comparative Analyses of Tick Genomes Elucidate Their Genetic Diversity and Vector Capacities.</title>
        <authorList>
            <consortium name="Tick Genome and Microbiome Consortium (TIGMIC)"/>
            <person name="Jia N."/>
            <person name="Wang J."/>
            <person name="Shi W."/>
            <person name="Du L."/>
            <person name="Sun Y."/>
            <person name="Zhan W."/>
            <person name="Jiang J.F."/>
            <person name="Wang Q."/>
            <person name="Zhang B."/>
            <person name="Ji P."/>
            <person name="Bell-Sakyi L."/>
            <person name="Cui X.M."/>
            <person name="Yuan T.T."/>
            <person name="Jiang B.G."/>
            <person name="Yang W.F."/>
            <person name="Lam T.T."/>
            <person name="Chang Q.C."/>
            <person name="Ding S.J."/>
            <person name="Wang X.J."/>
            <person name="Zhu J.G."/>
            <person name="Ruan X.D."/>
            <person name="Zhao L."/>
            <person name="Wei J.T."/>
            <person name="Ye R.Z."/>
            <person name="Que T.C."/>
            <person name="Du C.H."/>
            <person name="Zhou Y.H."/>
            <person name="Cheng J.X."/>
            <person name="Dai P.F."/>
            <person name="Guo W.B."/>
            <person name="Han X.H."/>
            <person name="Huang E.J."/>
            <person name="Li L.F."/>
            <person name="Wei W."/>
            <person name="Gao Y.C."/>
            <person name="Liu J.Z."/>
            <person name="Shao H.Z."/>
            <person name="Wang X."/>
            <person name="Wang C.C."/>
            <person name="Yang T.C."/>
            <person name="Huo Q.B."/>
            <person name="Li W."/>
            <person name="Chen H.Y."/>
            <person name="Chen S.E."/>
            <person name="Zhou L.G."/>
            <person name="Ni X.B."/>
            <person name="Tian J.H."/>
            <person name="Sheng Y."/>
            <person name="Liu T."/>
            <person name="Pan Y.S."/>
            <person name="Xia L.Y."/>
            <person name="Li J."/>
            <person name="Zhao F."/>
            <person name="Cao W.C."/>
        </authorList>
    </citation>
    <scope>NUCLEOTIDE SEQUENCE [LARGE SCALE GENOMIC DNA]</scope>
    <source>
        <strain evidence="1">HaeL-2018</strain>
    </source>
</reference>
<dbReference type="AlphaFoldDB" id="A0A9J6GCH1"/>
<name>A0A9J6GCH1_HAELO</name>
<dbReference type="EMBL" id="JABSTR010000007">
    <property type="protein sequence ID" value="KAH9376142.1"/>
    <property type="molecule type" value="Genomic_DNA"/>
</dbReference>
<gene>
    <name evidence="1" type="ORF">HPB48_013781</name>
</gene>
<comment type="caution">
    <text evidence="1">The sequence shown here is derived from an EMBL/GenBank/DDBJ whole genome shotgun (WGS) entry which is preliminary data.</text>
</comment>
<sequence>MKDFAVFVEGAHAIGLGVVQYIILLVTCDQHYWVVPWLLAPYCEYHNYCVLMNDSSVMVSHVYNYTQNVVYIP</sequence>
<organism evidence="1 2">
    <name type="scientific">Haemaphysalis longicornis</name>
    <name type="common">Bush tick</name>
    <dbReference type="NCBI Taxonomy" id="44386"/>
    <lineage>
        <taxon>Eukaryota</taxon>
        <taxon>Metazoa</taxon>
        <taxon>Ecdysozoa</taxon>
        <taxon>Arthropoda</taxon>
        <taxon>Chelicerata</taxon>
        <taxon>Arachnida</taxon>
        <taxon>Acari</taxon>
        <taxon>Parasitiformes</taxon>
        <taxon>Ixodida</taxon>
        <taxon>Ixodoidea</taxon>
        <taxon>Ixodidae</taxon>
        <taxon>Haemaphysalinae</taxon>
        <taxon>Haemaphysalis</taxon>
    </lineage>
</organism>
<dbReference type="VEuPathDB" id="VectorBase:HLOH_063670"/>
<proteinExistence type="predicted"/>
<keyword evidence="2" id="KW-1185">Reference proteome</keyword>
<evidence type="ECO:0000313" key="1">
    <source>
        <dbReference type="EMBL" id="KAH9376142.1"/>
    </source>
</evidence>
<accession>A0A9J6GCH1</accession>
<protein>
    <submittedName>
        <fullName evidence="1">Uncharacterized protein</fullName>
    </submittedName>
</protein>
<dbReference type="Proteomes" id="UP000821853">
    <property type="component" value="Chromosome 5"/>
</dbReference>